<sequence>MAAPNVRESLELQRIGQLNENQHTKTTLRRETRLARLRSTPFDSQSIERYNVKSSIILGFWICVVYCMDEHARASWASKSRPSGFGSSQRNVEDDRLRGKSSTGSGRTHQSVGSKGSPTKEASTRSGESGSMAYARLGAGGFADREDSPTHVATTTRVREVRGSSVTRTHVWVSRPRRLADARSANDSSTGMRESGRSTDMVIRTIETGRARRRVARIRTVIEVQEHGMDAAGRSVKGTSFFGRRVEGGSWACDVEDDDRSTELPSRPIHTAPARTFSIQGLERERADFLVLLTAEVRDGYLVHSANEVW</sequence>
<organism evidence="2 3">
    <name type="scientific">Exidia glandulosa HHB12029</name>
    <dbReference type="NCBI Taxonomy" id="1314781"/>
    <lineage>
        <taxon>Eukaryota</taxon>
        <taxon>Fungi</taxon>
        <taxon>Dikarya</taxon>
        <taxon>Basidiomycota</taxon>
        <taxon>Agaricomycotina</taxon>
        <taxon>Agaricomycetes</taxon>
        <taxon>Auriculariales</taxon>
        <taxon>Exidiaceae</taxon>
        <taxon>Exidia</taxon>
    </lineage>
</organism>
<dbReference type="AlphaFoldDB" id="A0A165B5A0"/>
<evidence type="ECO:0000313" key="2">
    <source>
        <dbReference type="EMBL" id="KZV79850.1"/>
    </source>
</evidence>
<feature type="region of interest" description="Disordered" evidence="1">
    <location>
        <begin position="77"/>
        <end position="130"/>
    </location>
</feature>
<dbReference type="EMBL" id="KV426553">
    <property type="protein sequence ID" value="KZV79850.1"/>
    <property type="molecule type" value="Genomic_DNA"/>
</dbReference>
<name>A0A165B5A0_EXIGL</name>
<feature type="compositionally biased region" description="Polar residues" evidence="1">
    <location>
        <begin position="77"/>
        <end position="90"/>
    </location>
</feature>
<feature type="compositionally biased region" description="Polar residues" evidence="1">
    <location>
        <begin position="100"/>
        <end position="129"/>
    </location>
</feature>
<reference evidence="2 3" key="1">
    <citation type="journal article" date="2016" name="Mol. Biol. Evol.">
        <title>Comparative Genomics of Early-Diverging Mushroom-Forming Fungi Provides Insights into the Origins of Lignocellulose Decay Capabilities.</title>
        <authorList>
            <person name="Nagy L.G."/>
            <person name="Riley R."/>
            <person name="Tritt A."/>
            <person name="Adam C."/>
            <person name="Daum C."/>
            <person name="Floudas D."/>
            <person name="Sun H."/>
            <person name="Yadav J.S."/>
            <person name="Pangilinan J."/>
            <person name="Larsson K.H."/>
            <person name="Matsuura K."/>
            <person name="Barry K."/>
            <person name="Labutti K."/>
            <person name="Kuo R."/>
            <person name="Ohm R.A."/>
            <person name="Bhattacharya S.S."/>
            <person name="Shirouzu T."/>
            <person name="Yoshinaga Y."/>
            <person name="Martin F.M."/>
            <person name="Grigoriev I.V."/>
            <person name="Hibbett D.S."/>
        </authorList>
    </citation>
    <scope>NUCLEOTIDE SEQUENCE [LARGE SCALE GENOMIC DNA]</scope>
    <source>
        <strain evidence="2 3">HHB12029</strain>
    </source>
</reference>
<dbReference type="InParanoid" id="A0A165B5A0"/>
<dbReference type="Proteomes" id="UP000077266">
    <property type="component" value="Unassembled WGS sequence"/>
</dbReference>
<accession>A0A165B5A0</accession>
<keyword evidence="3" id="KW-1185">Reference proteome</keyword>
<proteinExistence type="predicted"/>
<gene>
    <name evidence="2" type="ORF">EXIGLDRAFT_706279</name>
</gene>
<protein>
    <submittedName>
        <fullName evidence="2">Uncharacterized protein</fullName>
    </submittedName>
</protein>
<evidence type="ECO:0000313" key="3">
    <source>
        <dbReference type="Proteomes" id="UP000077266"/>
    </source>
</evidence>
<evidence type="ECO:0000256" key="1">
    <source>
        <dbReference type="SAM" id="MobiDB-lite"/>
    </source>
</evidence>